<comment type="caution">
    <text evidence="8">The sequence shown here is derived from an EMBL/GenBank/DDBJ whole genome shotgun (WGS) entry which is preliminary data.</text>
</comment>
<keyword evidence="3 6" id="KW-0812">Transmembrane</keyword>
<name>A0A2M8P3S7_9CHLR</name>
<evidence type="ECO:0000256" key="5">
    <source>
        <dbReference type="ARBA" id="ARBA00023136"/>
    </source>
</evidence>
<evidence type="ECO:0000256" key="4">
    <source>
        <dbReference type="ARBA" id="ARBA00022989"/>
    </source>
</evidence>
<feature type="transmembrane region" description="Helical" evidence="6">
    <location>
        <begin position="91"/>
        <end position="112"/>
    </location>
</feature>
<evidence type="ECO:0000259" key="7">
    <source>
        <dbReference type="PROSITE" id="PS50850"/>
    </source>
</evidence>
<feature type="transmembrane region" description="Helical" evidence="6">
    <location>
        <begin position="304"/>
        <end position="322"/>
    </location>
</feature>
<feature type="transmembrane region" description="Helical" evidence="6">
    <location>
        <begin position="35"/>
        <end position="53"/>
    </location>
</feature>
<dbReference type="PROSITE" id="PS50850">
    <property type="entry name" value="MFS"/>
    <property type="match status" value="1"/>
</dbReference>
<dbReference type="InterPro" id="IPR036259">
    <property type="entry name" value="MFS_trans_sf"/>
</dbReference>
<reference evidence="8 9" key="1">
    <citation type="submission" date="2017-11" db="EMBL/GenBank/DDBJ databases">
        <title>Evolution of Phototrophy in the Chloroflexi Phylum Driven by Horizontal Gene Transfer.</title>
        <authorList>
            <person name="Ward L.M."/>
            <person name="Hemp J."/>
            <person name="Shih P.M."/>
            <person name="Mcglynn S.E."/>
            <person name="Fischer W."/>
        </authorList>
    </citation>
    <scope>NUCLEOTIDE SEQUENCE [LARGE SCALE GENOMIC DNA]</scope>
    <source>
        <strain evidence="8">CP2_2F</strain>
    </source>
</reference>
<dbReference type="Gene3D" id="1.20.1250.20">
    <property type="entry name" value="MFS general substrate transporter like domains"/>
    <property type="match status" value="1"/>
</dbReference>
<dbReference type="Pfam" id="PF07690">
    <property type="entry name" value="MFS_1"/>
    <property type="match status" value="1"/>
</dbReference>
<dbReference type="SUPFAM" id="SSF103473">
    <property type="entry name" value="MFS general substrate transporter"/>
    <property type="match status" value="1"/>
</dbReference>
<dbReference type="PANTHER" id="PTHR23513">
    <property type="entry name" value="INTEGRAL MEMBRANE EFFLUX PROTEIN-RELATED"/>
    <property type="match status" value="1"/>
</dbReference>
<accession>A0A2M8P3S7</accession>
<feature type="transmembrane region" description="Helical" evidence="6">
    <location>
        <begin position="240"/>
        <end position="264"/>
    </location>
</feature>
<evidence type="ECO:0000313" key="9">
    <source>
        <dbReference type="Proteomes" id="UP000228921"/>
    </source>
</evidence>
<feature type="transmembrane region" description="Helical" evidence="6">
    <location>
        <begin position="328"/>
        <end position="354"/>
    </location>
</feature>
<keyword evidence="2" id="KW-1003">Cell membrane</keyword>
<feature type="transmembrane region" description="Helical" evidence="6">
    <location>
        <begin position="394"/>
        <end position="413"/>
    </location>
</feature>
<evidence type="ECO:0000256" key="2">
    <source>
        <dbReference type="ARBA" id="ARBA00022475"/>
    </source>
</evidence>
<feature type="transmembrane region" description="Helical" evidence="6">
    <location>
        <begin position="276"/>
        <end position="297"/>
    </location>
</feature>
<keyword evidence="4 6" id="KW-1133">Transmembrane helix</keyword>
<evidence type="ECO:0000256" key="3">
    <source>
        <dbReference type="ARBA" id="ARBA00022692"/>
    </source>
</evidence>
<evidence type="ECO:0000313" key="8">
    <source>
        <dbReference type="EMBL" id="PJF32204.1"/>
    </source>
</evidence>
<evidence type="ECO:0000256" key="1">
    <source>
        <dbReference type="ARBA" id="ARBA00004651"/>
    </source>
</evidence>
<dbReference type="Proteomes" id="UP000228921">
    <property type="component" value="Unassembled WGS sequence"/>
</dbReference>
<gene>
    <name evidence="8" type="ORF">CUN51_00830</name>
</gene>
<comment type="subcellular location">
    <subcellularLocation>
        <location evidence="1">Cell membrane</location>
        <topology evidence="1">Multi-pass membrane protein</topology>
    </subcellularLocation>
</comment>
<dbReference type="GO" id="GO:0022857">
    <property type="term" value="F:transmembrane transporter activity"/>
    <property type="evidence" value="ECO:0007669"/>
    <property type="project" value="InterPro"/>
</dbReference>
<proteinExistence type="predicted"/>
<protein>
    <submittedName>
        <fullName evidence="8">MFS transporter</fullName>
    </submittedName>
</protein>
<dbReference type="GO" id="GO:0005886">
    <property type="term" value="C:plasma membrane"/>
    <property type="evidence" value="ECO:0007669"/>
    <property type="project" value="UniProtKB-SubCell"/>
</dbReference>
<feature type="domain" description="Major facilitator superfamily (MFS) profile" evidence="7">
    <location>
        <begin position="26"/>
        <end position="420"/>
    </location>
</feature>
<feature type="transmembrane region" description="Helical" evidence="6">
    <location>
        <begin position="59"/>
        <end position="84"/>
    </location>
</feature>
<organism evidence="8 9">
    <name type="scientific">Candidatus Thermofonsia Clade 1 bacterium</name>
    <dbReference type="NCBI Taxonomy" id="2364210"/>
    <lineage>
        <taxon>Bacteria</taxon>
        <taxon>Bacillati</taxon>
        <taxon>Chloroflexota</taxon>
        <taxon>Candidatus Thermofontia</taxon>
        <taxon>Candidatus Thermofonsia Clade 1</taxon>
    </lineage>
</organism>
<feature type="transmembrane region" description="Helical" evidence="6">
    <location>
        <begin position="184"/>
        <end position="204"/>
    </location>
</feature>
<dbReference type="InterPro" id="IPR011701">
    <property type="entry name" value="MFS"/>
</dbReference>
<dbReference type="CDD" id="cd06173">
    <property type="entry name" value="MFS_MefA_like"/>
    <property type="match status" value="1"/>
</dbReference>
<dbReference type="EMBL" id="PGTK01000001">
    <property type="protein sequence ID" value="PJF32204.1"/>
    <property type="molecule type" value="Genomic_DNA"/>
</dbReference>
<dbReference type="InterPro" id="IPR020846">
    <property type="entry name" value="MFS_dom"/>
</dbReference>
<keyword evidence="5 6" id="KW-0472">Membrane</keyword>
<feature type="transmembrane region" description="Helical" evidence="6">
    <location>
        <begin position="366"/>
        <end position="388"/>
    </location>
</feature>
<sequence length="437" mass="46303">MRGTFQREVFAMHNVAPLHGSHWHRRFFTIWSGQALSLFGSALVQFALIWWLTATTGSATILATATLMATLPQVLLSPLVGALVDRWNRRVIMIVSDSLIALCTLVLALLFASESVQIWHVYALLMLRSLGAAFHGPAMQASTTLMVPERHYARVAGINQALRGLMNIVGPALGALLLRTLPMFGILLIDMVTALLAVVPLLFFNVPQPPPMAQTGHQANRSYWAELGAGLRYVWMWRGLTLLIGISMLLNFLLTPASSLIPLLVAQHFQAEAEGFAAMSMALGIGTISGGVLLGAWGGFRRRIVTSLVGIIGIGAGILLVGTAPSEALWLAVFGMFVTGVMLSLANAPIHALIQASVAPAMQGRIFGLLNSLSMGIAPLSLLVAGPIADAIGVQSWFVVAGAACLAAAAYGASNQALMNLEAGRETAPVQAQDSAD</sequence>
<dbReference type="AlphaFoldDB" id="A0A2M8P3S7"/>
<evidence type="ECO:0000256" key="6">
    <source>
        <dbReference type="SAM" id="Phobius"/>
    </source>
</evidence>
<dbReference type="PANTHER" id="PTHR23513:SF6">
    <property type="entry name" value="MAJOR FACILITATOR SUPERFAMILY ASSOCIATED DOMAIN-CONTAINING PROTEIN"/>
    <property type="match status" value="1"/>
</dbReference>